<feature type="transmembrane region" description="Helical" evidence="6">
    <location>
        <begin position="241"/>
        <end position="260"/>
    </location>
</feature>
<dbReference type="Pfam" id="PF13188">
    <property type="entry name" value="PAS_8"/>
    <property type="match status" value="1"/>
</dbReference>
<evidence type="ECO:0000259" key="7">
    <source>
        <dbReference type="PROSITE" id="PS50109"/>
    </source>
</evidence>
<dbReference type="NCBIfam" id="TIGR00229">
    <property type="entry name" value="sensory_box"/>
    <property type="match status" value="3"/>
</dbReference>
<dbReference type="InterPro" id="IPR004358">
    <property type="entry name" value="Sig_transdc_His_kin-like_C"/>
</dbReference>
<dbReference type="PANTHER" id="PTHR43304">
    <property type="entry name" value="PHYTOCHROME-LIKE PROTEIN CPH1"/>
    <property type="match status" value="1"/>
</dbReference>
<dbReference type="InterPro" id="IPR013767">
    <property type="entry name" value="PAS_fold"/>
</dbReference>
<name>A0A1F7RNW6_9BACT</name>
<dbReference type="SMART" id="SM00388">
    <property type="entry name" value="HisKA"/>
    <property type="match status" value="1"/>
</dbReference>
<feature type="domain" description="PAC" evidence="9">
    <location>
        <begin position="386"/>
        <end position="438"/>
    </location>
</feature>
<evidence type="ECO:0000256" key="2">
    <source>
        <dbReference type="ARBA" id="ARBA00012438"/>
    </source>
</evidence>
<dbReference type="InterPro" id="IPR001610">
    <property type="entry name" value="PAC"/>
</dbReference>
<organism evidence="10 11">
    <name type="scientific">Candidatus Schekmanbacteria bacterium RBG_16_38_10</name>
    <dbReference type="NCBI Taxonomy" id="1817879"/>
    <lineage>
        <taxon>Bacteria</taxon>
        <taxon>Candidatus Schekmaniibacteriota</taxon>
    </lineage>
</organism>
<dbReference type="SMART" id="SM00387">
    <property type="entry name" value="HATPase_c"/>
    <property type="match status" value="1"/>
</dbReference>
<dbReference type="Gene3D" id="3.30.450.20">
    <property type="entry name" value="PAS domain"/>
    <property type="match status" value="3"/>
</dbReference>
<evidence type="ECO:0000256" key="6">
    <source>
        <dbReference type="SAM" id="Phobius"/>
    </source>
</evidence>
<dbReference type="InterPro" id="IPR003594">
    <property type="entry name" value="HATPase_dom"/>
</dbReference>
<dbReference type="EC" id="2.7.13.3" evidence="2"/>
<dbReference type="CDD" id="cd00082">
    <property type="entry name" value="HisKA"/>
    <property type="match status" value="1"/>
</dbReference>
<dbReference type="EMBL" id="MGDE01000238">
    <property type="protein sequence ID" value="OGL43151.1"/>
    <property type="molecule type" value="Genomic_DNA"/>
</dbReference>
<keyword evidence="5" id="KW-0418">Kinase</keyword>
<evidence type="ECO:0000313" key="10">
    <source>
        <dbReference type="EMBL" id="OGL43151.1"/>
    </source>
</evidence>
<feature type="transmembrane region" description="Helical" evidence="6">
    <location>
        <begin position="172"/>
        <end position="191"/>
    </location>
</feature>
<dbReference type="InterPro" id="IPR003661">
    <property type="entry name" value="HisK_dim/P_dom"/>
</dbReference>
<dbReference type="GO" id="GO:0000155">
    <property type="term" value="F:phosphorelay sensor kinase activity"/>
    <property type="evidence" value="ECO:0007669"/>
    <property type="project" value="InterPro"/>
</dbReference>
<comment type="caution">
    <text evidence="10">The sequence shown here is derived from an EMBL/GenBank/DDBJ whole genome shotgun (WGS) entry which is preliminary data.</text>
</comment>
<dbReference type="Pfam" id="PF00512">
    <property type="entry name" value="HisKA"/>
    <property type="match status" value="1"/>
</dbReference>
<proteinExistence type="predicted"/>
<dbReference type="Gene3D" id="1.10.287.130">
    <property type="match status" value="1"/>
</dbReference>
<protein>
    <recommendedName>
        <fullName evidence="2">histidine kinase</fullName>
        <ecNumber evidence="2">2.7.13.3</ecNumber>
    </recommendedName>
</protein>
<dbReference type="SMART" id="SM00086">
    <property type="entry name" value="PAC"/>
    <property type="match status" value="2"/>
</dbReference>
<dbReference type="PRINTS" id="PR00344">
    <property type="entry name" value="BCTRLSENSOR"/>
</dbReference>
<dbReference type="Gene3D" id="3.30.565.10">
    <property type="entry name" value="Histidine kinase-like ATPase, C-terminal domain"/>
    <property type="match status" value="1"/>
</dbReference>
<dbReference type="AlphaFoldDB" id="A0A1F7RNW6"/>
<keyword evidence="4" id="KW-0808">Transferase</keyword>
<dbReference type="InterPro" id="IPR005467">
    <property type="entry name" value="His_kinase_dom"/>
</dbReference>
<evidence type="ECO:0000256" key="3">
    <source>
        <dbReference type="ARBA" id="ARBA00022553"/>
    </source>
</evidence>
<dbReference type="SUPFAM" id="SSF55785">
    <property type="entry name" value="PYP-like sensor domain (PAS domain)"/>
    <property type="match status" value="3"/>
</dbReference>
<dbReference type="Pfam" id="PF02518">
    <property type="entry name" value="HATPase_c"/>
    <property type="match status" value="1"/>
</dbReference>
<evidence type="ECO:0000259" key="8">
    <source>
        <dbReference type="PROSITE" id="PS50112"/>
    </source>
</evidence>
<dbReference type="SUPFAM" id="SSF47384">
    <property type="entry name" value="Homodimeric domain of signal transducing histidine kinase"/>
    <property type="match status" value="1"/>
</dbReference>
<feature type="transmembrane region" description="Helical" evidence="6">
    <location>
        <begin position="197"/>
        <end position="221"/>
    </location>
</feature>
<evidence type="ECO:0000259" key="9">
    <source>
        <dbReference type="PROSITE" id="PS50113"/>
    </source>
</evidence>
<keyword evidence="6" id="KW-0812">Transmembrane</keyword>
<comment type="catalytic activity">
    <reaction evidence="1">
        <text>ATP + protein L-histidine = ADP + protein N-phospho-L-histidine.</text>
        <dbReference type="EC" id="2.7.13.3"/>
    </reaction>
</comment>
<keyword evidence="6" id="KW-0472">Membrane</keyword>
<dbReference type="InterPro" id="IPR000700">
    <property type="entry name" value="PAS-assoc_C"/>
</dbReference>
<dbReference type="PROSITE" id="PS50109">
    <property type="entry name" value="HIS_KIN"/>
    <property type="match status" value="1"/>
</dbReference>
<feature type="domain" description="PAC" evidence="9">
    <location>
        <begin position="646"/>
        <end position="698"/>
    </location>
</feature>
<dbReference type="InterPro" id="IPR052162">
    <property type="entry name" value="Sensor_kinase/Photoreceptor"/>
</dbReference>
<dbReference type="Proteomes" id="UP000178797">
    <property type="component" value="Unassembled WGS sequence"/>
</dbReference>
<evidence type="ECO:0000256" key="5">
    <source>
        <dbReference type="ARBA" id="ARBA00022777"/>
    </source>
</evidence>
<feature type="transmembrane region" description="Helical" evidence="6">
    <location>
        <begin position="141"/>
        <end position="160"/>
    </location>
</feature>
<dbReference type="PROSITE" id="PS50112">
    <property type="entry name" value="PAS"/>
    <property type="match status" value="2"/>
</dbReference>
<dbReference type="InterPro" id="IPR036890">
    <property type="entry name" value="HATPase_C_sf"/>
</dbReference>
<keyword evidence="3" id="KW-0597">Phosphoprotein</keyword>
<dbReference type="PANTHER" id="PTHR43304:SF1">
    <property type="entry name" value="PAC DOMAIN-CONTAINING PROTEIN"/>
    <property type="match status" value="1"/>
</dbReference>
<dbReference type="SMART" id="SM00091">
    <property type="entry name" value="PAS"/>
    <property type="match status" value="3"/>
</dbReference>
<accession>A0A1F7RNW6</accession>
<feature type="domain" description="PAS" evidence="8">
    <location>
        <begin position="312"/>
        <end position="383"/>
    </location>
</feature>
<evidence type="ECO:0000256" key="1">
    <source>
        <dbReference type="ARBA" id="ARBA00000085"/>
    </source>
</evidence>
<sequence>MENISSFHAIAREKPDSYYEKVLTKLSFFCTAISLLICILGIIGYFSGYLILARISTSFIPMAPLTVLSFLIINSALLIHLSEQSPSKVKSFFRISVTIIYIICFIVLIDYFLGTKIDLERVFKASPEKFGNVPTQRMSPVTAVNFIFLGISLLLIFPFLKSKKNQRVKTASLLSSVVCFSSFVLLIGYLFNQPILYGSNIIPVALNTAIAFLFLSLGVIFSAGHYHWPVNLFTGISVRAMLMRTFLPVFIFYIILDNYIDNDIYTNLPAKPLFILTLLTIFFMMIFSSIISRLSKTIGCRIEEVESSLIKSESLFRSVIHTVPAVVICLSPEGEILEFNPEAEKLYGKKLEDVIGKNFYKLFIPEKFRDSFIKNSKKVLNGEKVTGIEDHFDLKNGSKRMLMWNNDRIIDDNKNVLGIIAVGHDITELKKQEEELSKSREMFKGIYEQSPIGIEIYDSQGTLIDINLTCMEILGIKDIKDVIGFKLFNDPNLTDEIKGKLLRSEPAREEIVYDFDLVRKNKLYETTKSGKSYLNIFITPWEIKKYGQKGYIVRLNDITREKYAEKELKVSQERFKNIVESTGEWVWEVDANGLYTYSNPVVEKMLGYTPEEVVGRKHFYDLFDPEMKEKLKKIAFENFSKKLPLKNLVNPFLHKNGSKVFLETNGVPVLDKEDNLMGYRGMDSDITEKRSLQGQFLQSQKMEAIGKLAGGVAHDFNNILTAIMGYSEMVETKISGNDKVKNYIKEIKNGIERASSLTNQLLAFSRKQNINPKTININSLVINLKKMLLRLIGEDIEMVTVLEKNLNYVKADPGQIEQVIMNLVVNARDAMPSGGKLIIKTENTTIDENYARILSCARPGKFVILSIEDAGSGMDKETIKHIFEPFFTTKGLGKGTGLGLS</sequence>
<dbReference type="CDD" id="cd00130">
    <property type="entry name" value="PAS"/>
    <property type="match status" value="2"/>
</dbReference>
<evidence type="ECO:0000313" key="11">
    <source>
        <dbReference type="Proteomes" id="UP000178797"/>
    </source>
</evidence>
<reference evidence="10 11" key="1">
    <citation type="journal article" date="2016" name="Nat. Commun.">
        <title>Thousands of microbial genomes shed light on interconnected biogeochemical processes in an aquifer system.</title>
        <authorList>
            <person name="Anantharaman K."/>
            <person name="Brown C.T."/>
            <person name="Hug L.A."/>
            <person name="Sharon I."/>
            <person name="Castelle C.J."/>
            <person name="Probst A.J."/>
            <person name="Thomas B.C."/>
            <person name="Singh A."/>
            <person name="Wilkins M.J."/>
            <person name="Karaoz U."/>
            <person name="Brodie E.L."/>
            <person name="Williams K.H."/>
            <person name="Hubbard S.S."/>
            <person name="Banfield J.F."/>
        </authorList>
    </citation>
    <scope>NUCLEOTIDE SEQUENCE [LARGE SCALE GENOMIC DNA]</scope>
</reference>
<gene>
    <name evidence="10" type="ORF">A2W05_00165</name>
</gene>
<dbReference type="InterPro" id="IPR000014">
    <property type="entry name" value="PAS"/>
</dbReference>
<dbReference type="InterPro" id="IPR035965">
    <property type="entry name" value="PAS-like_dom_sf"/>
</dbReference>
<feature type="transmembrane region" description="Helical" evidence="6">
    <location>
        <begin position="26"/>
        <end position="52"/>
    </location>
</feature>
<dbReference type="SUPFAM" id="SSF55874">
    <property type="entry name" value="ATPase domain of HSP90 chaperone/DNA topoisomerase II/histidine kinase"/>
    <property type="match status" value="1"/>
</dbReference>
<dbReference type="PROSITE" id="PS50113">
    <property type="entry name" value="PAC"/>
    <property type="match status" value="2"/>
</dbReference>
<dbReference type="Pfam" id="PF00989">
    <property type="entry name" value="PAS"/>
    <property type="match status" value="2"/>
</dbReference>
<feature type="non-terminal residue" evidence="10">
    <location>
        <position position="901"/>
    </location>
</feature>
<feature type="domain" description="Histidine kinase" evidence="7">
    <location>
        <begin position="711"/>
        <end position="901"/>
    </location>
</feature>
<feature type="transmembrane region" description="Helical" evidence="6">
    <location>
        <begin position="58"/>
        <end position="79"/>
    </location>
</feature>
<keyword evidence="6" id="KW-1133">Transmembrane helix</keyword>
<dbReference type="GO" id="GO:0006355">
    <property type="term" value="P:regulation of DNA-templated transcription"/>
    <property type="evidence" value="ECO:0007669"/>
    <property type="project" value="InterPro"/>
</dbReference>
<feature type="transmembrane region" description="Helical" evidence="6">
    <location>
        <begin position="272"/>
        <end position="291"/>
    </location>
</feature>
<feature type="transmembrane region" description="Helical" evidence="6">
    <location>
        <begin position="91"/>
        <end position="113"/>
    </location>
</feature>
<feature type="domain" description="PAS" evidence="8">
    <location>
        <begin position="571"/>
        <end position="642"/>
    </location>
</feature>
<dbReference type="InterPro" id="IPR036097">
    <property type="entry name" value="HisK_dim/P_sf"/>
</dbReference>
<evidence type="ECO:0000256" key="4">
    <source>
        <dbReference type="ARBA" id="ARBA00022679"/>
    </source>
</evidence>